<dbReference type="InterPro" id="IPR000847">
    <property type="entry name" value="LysR_HTH_N"/>
</dbReference>
<keyword evidence="2" id="KW-0805">Transcription regulation</keyword>
<dbReference type="EMBL" id="JAHVJA010000015">
    <property type="protein sequence ID" value="MBY6141926.1"/>
    <property type="molecule type" value="Genomic_DNA"/>
</dbReference>
<dbReference type="SUPFAM" id="SSF53850">
    <property type="entry name" value="Periplasmic binding protein-like II"/>
    <property type="match status" value="1"/>
</dbReference>
<keyword evidence="7" id="KW-1185">Reference proteome</keyword>
<dbReference type="Gene3D" id="3.40.190.290">
    <property type="match status" value="1"/>
</dbReference>
<dbReference type="InterPro" id="IPR036390">
    <property type="entry name" value="WH_DNA-bd_sf"/>
</dbReference>
<dbReference type="Pfam" id="PF03466">
    <property type="entry name" value="LysR_substrate"/>
    <property type="match status" value="1"/>
</dbReference>
<keyword evidence="4" id="KW-0804">Transcription</keyword>
<keyword evidence="3" id="KW-0238">DNA-binding</keyword>
<evidence type="ECO:0000256" key="3">
    <source>
        <dbReference type="ARBA" id="ARBA00023125"/>
    </source>
</evidence>
<protein>
    <submittedName>
        <fullName evidence="6">LysR family transcriptional regulator</fullName>
    </submittedName>
</protein>
<organism evidence="6 7">
    <name type="scientific">Leisingera daeponensis</name>
    <dbReference type="NCBI Taxonomy" id="405746"/>
    <lineage>
        <taxon>Bacteria</taxon>
        <taxon>Pseudomonadati</taxon>
        <taxon>Pseudomonadota</taxon>
        <taxon>Alphaproteobacteria</taxon>
        <taxon>Rhodobacterales</taxon>
        <taxon>Roseobacteraceae</taxon>
        <taxon>Leisingera</taxon>
    </lineage>
</organism>
<evidence type="ECO:0000313" key="6">
    <source>
        <dbReference type="EMBL" id="MBY6141926.1"/>
    </source>
</evidence>
<comment type="caution">
    <text evidence="6">The sequence shown here is derived from an EMBL/GenBank/DDBJ whole genome shotgun (WGS) entry which is preliminary data.</text>
</comment>
<dbReference type="RefSeq" id="WP_222509871.1">
    <property type="nucleotide sequence ID" value="NZ_JAHVJA010000015.1"/>
</dbReference>
<dbReference type="Gene3D" id="1.10.10.10">
    <property type="entry name" value="Winged helix-like DNA-binding domain superfamily/Winged helix DNA-binding domain"/>
    <property type="match status" value="1"/>
</dbReference>
<gene>
    <name evidence="6" type="ORF">KUV26_21025</name>
</gene>
<accession>A0ABS7NLY5</accession>
<dbReference type="Proteomes" id="UP000766629">
    <property type="component" value="Unassembled WGS sequence"/>
</dbReference>
<comment type="similarity">
    <text evidence="1">Belongs to the LysR transcriptional regulatory family.</text>
</comment>
<reference evidence="6 7" key="1">
    <citation type="submission" date="2021-06" db="EMBL/GenBank/DDBJ databases">
        <title>50 bacteria genomes isolated from Dapeng, Shenzhen, China.</title>
        <authorList>
            <person name="Zheng W."/>
            <person name="Yu S."/>
            <person name="Huang Y."/>
        </authorList>
    </citation>
    <scope>NUCLEOTIDE SEQUENCE [LARGE SCALE GENOMIC DNA]</scope>
    <source>
        <strain evidence="6 7">DP1N14-2</strain>
    </source>
</reference>
<dbReference type="InterPro" id="IPR005119">
    <property type="entry name" value="LysR_subst-bd"/>
</dbReference>
<proteinExistence type="inferred from homology"/>
<evidence type="ECO:0000256" key="2">
    <source>
        <dbReference type="ARBA" id="ARBA00023015"/>
    </source>
</evidence>
<evidence type="ECO:0000313" key="7">
    <source>
        <dbReference type="Proteomes" id="UP000766629"/>
    </source>
</evidence>
<name>A0ABS7NLY5_9RHOB</name>
<dbReference type="PANTHER" id="PTHR30346">
    <property type="entry name" value="TRANSCRIPTIONAL DUAL REGULATOR HCAR-RELATED"/>
    <property type="match status" value="1"/>
</dbReference>
<feature type="domain" description="HTH lysR-type" evidence="5">
    <location>
        <begin position="5"/>
        <end position="62"/>
    </location>
</feature>
<dbReference type="Pfam" id="PF00126">
    <property type="entry name" value="HTH_1"/>
    <property type="match status" value="1"/>
</dbReference>
<dbReference type="PANTHER" id="PTHR30346:SF29">
    <property type="entry name" value="LYSR SUBSTRATE-BINDING"/>
    <property type="match status" value="1"/>
</dbReference>
<evidence type="ECO:0000256" key="4">
    <source>
        <dbReference type="ARBA" id="ARBA00023163"/>
    </source>
</evidence>
<dbReference type="InterPro" id="IPR036388">
    <property type="entry name" value="WH-like_DNA-bd_sf"/>
</dbReference>
<dbReference type="PROSITE" id="PS50931">
    <property type="entry name" value="HTH_LYSR"/>
    <property type="match status" value="1"/>
</dbReference>
<dbReference type="PRINTS" id="PR00039">
    <property type="entry name" value="HTHLYSR"/>
</dbReference>
<evidence type="ECO:0000259" key="5">
    <source>
        <dbReference type="PROSITE" id="PS50931"/>
    </source>
</evidence>
<sequence length="302" mass="32058">MSAKISFKQLQALEAVARLGSFTLAAKELGVSQPTVSNLVYSLEQQYQCRLLDRTGTTISPTAALDEVRADIRALIALGNSIASQLSSGQDLLTGKFQIGYSTYQIAMPPIAEFVRAHPGVDVTARALASHDLLPLLYAGDFDVGFVTAKELPPDLEGIKIAETRIGLVVPDAHPLAKAGTAAWEDAANLKLIQREPSSSTRQIFEAAARLAQTSLTTILGLGSWGSIRTLVKSGAGIGVAFAQECQDEPGVSFVPIKDNNLTAHHCLACLPAMRGTAAVDRFFRIADGLRDCDALLSSAKP</sequence>
<dbReference type="SUPFAM" id="SSF46785">
    <property type="entry name" value="Winged helix' DNA-binding domain"/>
    <property type="match status" value="1"/>
</dbReference>
<evidence type="ECO:0000256" key="1">
    <source>
        <dbReference type="ARBA" id="ARBA00009437"/>
    </source>
</evidence>
<dbReference type="CDD" id="cd05466">
    <property type="entry name" value="PBP2_LTTR_substrate"/>
    <property type="match status" value="1"/>
</dbReference>